<gene>
    <name evidence="2" type="ORF">C8N26_1636</name>
</gene>
<dbReference type="AlphaFoldDB" id="A0A420E1K1"/>
<dbReference type="RefSeq" id="WP_120186841.1">
    <property type="nucleotide sequence ID" value="NZ_RAQM01000008.1"/>
</dbReference>
<proteinExistence type="predicted"/>
<accession>A0A420E1K1</accession>
<sequence length="541" mass="63326">MFKIKSVIILCLLYSCSTKAQETITKEPVTELMVIEQEKLCEDKSIIEKKEKEIKSFLDTISINHLKKQVNENLNYYINNESSIIESLNNHQKDINERINSNIKLYLPNEKKYTNKENILLKLVNNNHLEYRDTIQKGTYFNQLFEHNKSYIKPLVMNSGFSTYNFKSKVTTLPYYSLNSHSEQNLRIMNVYYHDGTKKNNPTPIKSHSFPLNSIPVKKMKHVDSLQLEFKINYLTKIDSIHFKKNEIGIQKGDFKLLKMEKNYVEYETPDAYSPYLEAYYYNKEGKALKTKFSISNLSTETPIQEYNKTLNYIKSTVEYINRITTKEEAFLTLKYLDLKNHNNPHKKTKSRVTLEGNVDSFTLYIESKRDTITFLTTLKNGSSVKKLYLHKLEDKTEFIDKDGKVITSIPSSVHFLSHHTGYHSDKYFFTESTEERDYYYLDQDKQTISKLPYSQIEYLCLPILLAKEKGKEGLKLLSAEKNLLLSDKTFTNVFIQRYTGEGILVYNNGGSFLLYDQNNKLITENTKKVDKIILKKSTGW</sequence>
<keyword evidence="1" id="KW-0732">Signal</keyword>
<keyword evidence="3" id="KW-1185">Reference proteome</keyword>
<comment type="caution">
    <text evidence="2">The sequence shown here is derived from an EMBL/GenBank/DDBJ whole genome shotgun (WGS) entry which is preliminary data.</text>
</comment>
<protein>
    <submittedName>
        <fullName evidence="2">Uncharacterized protein</fullName>
    </submittedName>
</protein>
<organism evidence="2 3">
    <name type="scientific">Tenacibaculum lutimaris</name>
    <dbReference type="NCBI Taxonomy" id="285258"/>
    <lineage>
        <taxon>Bacteria</taxon>
        <taxon>Pseudomonadati</taxon>
        <taxon>Bacteroidota</taxon>
        <taxon>Flavobacteriia</taxon>
        <taxon>Flavobacteriales</taxon>
        <taxon>Flavobacteriaceae</taxon>
        <taxon>Tenacibaculum</taxon>
    </lineage>
</organism>
<dbReference type="PROSITE" id="PS51257">
    <property type="entry name" value="PROKAR_LIPOPROTEIN"/>
    <property type="match status" value="1"/>
</dbReference>
<reference evidence="2 3" key="1">
    <citation type="submission" date="2018-09" db="EMBL/GenBank/DDBJ databases">
        <title>Genomic Encyclopedia of Archaeal and Bacterial Type Strains, Phase II (KMG-II): from individual species to whole genera.</title>
        <authorList>
            <person name="Goeker M."/>
        </authorList>
    </citation>
    <scope>NUCLEOTIDE SEQUENCE [LARGE SCALE GENOMIC DNA]</scope>
    <source>
        <strain evidence="2 3">DSM 16505</strain>
    </source>
</reference>
<dbReference type="Proteomes" id="UP000285780">
    <property type="component" value="Unassembled WGS sequence"/>
</dbReference>
<name>A0A420E1K1_9FLAO</name>
<feature type="chain" id="PRO_5019289119" evidence="1">
    <location>
        <begin position="21"/>
        <end position="541"/>
    </location>
</feature>
<evidence type="ECO:0000313" key="3">
    <source>
        <dbReference type="Proteomes" id="UP000285780"/>
    </source>
</evidence>
<feature type="signal peptide" evidence="1">
    <location>
        <begin position="1"/>
        <end position="20"/>
    </location>
</feature>
<dbReference type="EMBL" id="RAQM01000008">
    <property type="protein sequence ID" value="RKF04004.1"/>
    <property type="molecule type" value="Genomic_DNA"/>
</dbReference>
<evidence type="ECO:0000313" key="2">
    <source>
        <dbReference type="EMBL" id="RKF04004.1"/>
    </source>
</evidence>
<evidence type="ECO:0000256" key="1">
    <source>
        <dbReference type="SAM" id="SignalP"/>
    </source>
</evidence>